<gene>
    <name evidence="1" type="ORF">C7R54_04405</name>
</gene>
<dbReference type="RefSeq" id="WP_129148932.1">
    <property type="nucleotide sequence ID" value="NZ_JBHSDO010000006.1"/>
</dbReference>
<accession>A0A4Q1HPX5</accession>
<dbReference type="OrthoDB" id="8900503at2"/>
<dbReference type="Proteomes" id="UP000290849">
    <property type="component" value="Unassembled WGS sequence"/>
</dbReference>
<comment type="caution">
    <text evidence="1">The sequence shown here is derived from an EMBL/GenBank/DDBJ whole genome shotgun (WGS) entry which is preliminary data.</text>
</comment>
<protein>
    <submittedName>
        <fullName evidence="1">Prepilin</fullName>
    </submittedName>
</protein>
<reference evidence="1 2" key="1">
    <citation type="journal article" date="2017" name="Int. J. Syst. Evol. Microbiol.">
        <title>Achromobacter aloeverae sp. nov., isolated from the root of Aloe vera (L.) Burm.f.</title>
        <authorList>
            <person name="Kuncharoen N."/>
            <person name="Muramatsu Y."/>
            <person name="Shibata C."/>
            <person name="Kamakura Y."/>
            <person name="Nakagawa Y."/>
            <person name="Tanasupawat S."/>
        </authorList>
    </citation>
    <scope>NUCLEOTIDE SEQUENCE [LARGE SCALE GENOMIC DNA]</scope>
    <source>
        <strain evidence="1 2">AVA-1</strain>
    </source>
</reference>
<sequence>MLELAFVLAIACLAAVWGADAWRREAQALAGQAAGAWLLEIRDALARMMTRHQDELAQGAAPRDAHGSPAYADAYAPRLDELMRHGHLPGSFPVTSAGGMRVAIRILRGPACPGAGCRLDALAYSAPPVGAWSGREGGSGTGQPGADPATLAAILAGAGGHGGHVDGLAPDHLRGPNFHFPNPPIPGMGRLPVGTVAVWAGLDTAAAWPYVRMRDSRNPDFQGDVTVAGGMHAARRLSTDGHLFVGARARMGDACSPDGLVARAEDGASLSCVAGRWSSPGGFGGVFFVHSFFGCWTPGLVSTANPRTGRCSCPAGHDAIRISRTGDMNGGEGATTGYLCVR</sequence>
<proteinExistence type="predicted"/>
<organism evidence="1 2">
    <name type="scientific">Achromobacter aloeverae</name>
    <dbReference type="NCBI Taxonomy" id="1750518"/>
    <lineage>
        <taxon>Bacteria</taxon>
        <taxon>Pseudomonadati</taxon>
        <taxon>Pseudomonadota</taxon>
        <taxon>Betaproteobacteria</taxon>
        <taxon>Burkholderiales</taxon>
        <taxon>Alcaligenaceae</taxon>
        <taxon>Achromobacter</taxon>
    </lineage>
</organism>
<name>A0A4Q1HPX5_9BURK</name>
<dbReference type="EMBL" id="PYAL01000001">
    <property type="protein sequence ID" value="RXN92979.1"/>
    <property type="molecule type" value="Genomic_DNA"/>
</dbReference>
<evidence type="ECO:0000313" key="1">
    <source>
        <dbReference type="EMBL" id="RXN92979.1"/>
    </source>
</evidence>
<dbReference type="AlphaFoldDB" id="A0A4Q1HPX5"/>
<evidence type="ECO:0000313" key="2">
    <source>
        <dbReference type="Proteomes" id="UP000290849"/>
    </source>
</evidence>
<keyword evidence="2" id="KW-1185">Reference proteome</keyword>